<protein>
    <submittedName>
        <fullName evidence="7">DNA-binding transcriptional LysR family regulator</fullName>
    </submittedName>
</protein>
<evidence type="ECO:0000313" key="7">
    <source>
        <dbReference type="EMBL" id="NYJ36734.1"/>
    </source>
</evidence>
<dbReference type="Pfam" id="PF00126">
    <property type="entry name" value="HTH_1"/>
    <property type="match status" value="1"/>
</dbReference>
<dbReference type="PROSITE" id="PS50931">
    <property type="entry name" value="HTH_LYSR"/>
    <property type="match status" value="1"/>
</dbReference>
<dbReference type="InterPro" id="IPR036388">
    <property type="entry name" value="WH-like_DNA-bd_sf"/>
</dbReference>
<dbReference type="InterPro" id="IPR005119">
    <property type="entry name" value="LysR_subst-bd"/>
</dbReference>
<dbReference type="PANTHER" id="PTHR30126:SF39">
    <property type="entry name" value="HTH-TYPE TRANSCRIPTIONAL REGULATOR CYSL"/>
    <property type="match status" value="1"/>
</dbReference>
<comment type="caution">
    <text evidence="7">The sequence shown here is derived from an EMBL/GenBank/DDBJ whole genome shotgun (WGS) entry which is preliminary data.</text>
</comment>
<dbReference type="Pfam" id="PF03466">
    <property type="entry name" value="LysR_substrate"/>
    <property type="match status" value="1"/>
</dbReference>
<evidence type="ECO:0000256" key="2">
    <source>
        <dbReference type="ARBA" id="ARBA00023015"/>
    </source>
</evidence>
<dbReference type="Gene3D" id="3.40.190.290">
    <property type="match status" value="1"/>
</dbReference>
<evidence type="ECO:0000256" key="3">
    <source>
        <dbReference type="ARBA" id="ARBA00023125"/>
    </source>
</evidence>
<reference evidence="7 8" key="1">
    <citation type="submission" date="2020-07" db="EMBL/GenBank/DDBJ databases">
        <title>Sequencing the genomes of 1000 actinobacteria strains.</title>
        <authorList>
            <person name="Klenk H.-P."/>
        </authorList>
    </citation>
    <scope>NUCLEOTIDE SEQUENCE [LARGE SCALE GENOMIC DNA]</scope>
    <source>
        <strain evidence="7 8">DSM 44442</strain>
    </source>
</reference>
<gene>
    <name evidence="7" type="ORF">HNR10_004615</name>
</gene>
<dbReference type="SUPFAM" id="SSF46785">
    <property type="entry name" value="Winged helix' DNA-binding domain"/>
    <property type="match status" value="1"/>
</dbReference>
<evidence type="ECO:0000256" key="1">
    <source>
        <dbReference type="ARBA" id="ARBA00009437"/>
    </source>
</evidence>
<dbReference type="InterPro" id="IPR036390">
    <property type="entry name" value="WH_DNA-bd_sf"/>
</dbReference>
<dbReference type="AlphaFoldDB" id="A0A7Z0ER33"/>
<dbReference type="InterPro" id="IPR000847">
    <property type="entry name" value="LysR_HTH_N"/>
</dbReference>
<evidence type="ECO:0000256" key="4">
    <source>
        <dbReference type="ARBA" id="ARBA00023163"/>
    </source>
</evidence>
<feature type="domain" description="HTH lysR-type" evidence="6">
    <location>
        <begin position="34"/>
        <end position="91"/>
    </location>
</feature>
<proteinExistence type="inferred from homology"/>
<organism evidence="7 8">
    <name type="scientific">Nocardiopsis aegyptia</name>
    <dbReference type="NCBI Taxonomy" id="220378"/>
    <lineage>
        <taxon>Bacteria</taxon>
        <taxon>Bacillati</taxon>
        <taxon>Actinomycetota</taxon>
        <taxon>Actinomycetes</taxon>
        <taxon>Streptosporangiales</taxon>
        <taxon>Nocardiopsidaceae</taxon>
        <taxon>Nocardiopsis</taxon>
    </lineage>
</organism>
<feature type="region of interest" description="Disordered" evidence="5">
    <location>
        <begin position="1"/>
        <end position="29"/>
    </location>
</feature>
<evidence type="ECO:0000313" key="8">
    <source>
        <dbReference type="Proteomes" id="UP000572051"/>
    </source>
</evidence>
<dbReference type="PRINTS" id="PR00039">
    <property type="entry name" value="HTHLYSR"/>
</dbReference>
<feature type="compositionally biased region" description="Low complexity" evidence="5">
    <location>
        <begin position="11"/>
        <end position="28"/>
    </location>
</feature>
<evidence type="ECO:0000256" key="5">
    <source>
        <dbReference type="SAM" id="MobiDB-lite"/>
    </source>
</evidence>
<dbReference type="Proteomes" id="UP000572051">
    <property type="component" value="Unassembled WGS sequence"/>
</dbReference>
<keyword evidence="2" id="KW-0805">Transcription regulation</keyword>
<dbReference type="CDD" id="cd05466">
    <property type="entry name" value="PBP2_LTTR_substrate"/>
    <property type="match status" value="1"/>
</dbReference>
<keyword evidence="3 7" id="KW-0238">DNA-binding</keyword>
<dbReference type="Gene3D" id="1.10.10.10">
    <property type="entry name" value="Winged helix-like DNA-binding domain superfamily/Winged helix DNA-binding domain"/>
    <property type="match status" value="1"/>
</dbReference>
<name>A0A7Z0ER33_9ACTN</name>
<dbReference type="SUPFAM" id="SSF53850">
    <property type="entry name" value="Periplasmic binding protein-like II"/>
    <property type="match status" value="1"/>
</dbReference>
<sequence>MSHKYSDGSVAPAGPAAPTASPAPAVEAHPSGPLDLQLLRTFLAVHRSGSFTAAAQLLRLSQPTVTTQIRSLEKRLGHTLFERLPRGVSPTADANDLAARVAGPLDALEVAVGWDFGATAAPPAPLRLAGPAEMLSARVLPALAPLAQEGVRLRVRSGLAEDLLDELRAGRHDLVVSSVRPRGRALRADPLMDEDFVLVANADWAERIGSPCADAAEPEAARHGAVRRVERQGPTALCGVPLVTYAEDLPIVRRYWRHVFGVRLAYEPALVVPDLRGVLAAVVNGAGVTVLPRYLCEAELADGRLVALLEPEDPPINTAYLVRRPGPVDHPYLTRVHDLLRSAARDW</sequence>
<keyword evidence="4" id="KW-0804">Transcription</keyword>
<keyword evidence="8" id="KW-1185">Reference proteome</keyword>
<dbReference type="GO" id="GO:0003700">
    <property type="term" value="F:DNA-binding transcription factor activity"/>
    <property type="evidence" value="ECO:0007669"/>
    <property type="project" value="InterPro"/>
</dbReference>
<dbReference type="GO" id="GO:0000976">
    <property type="term" value="F:transcription cis-regulatory region binding"/>
    <property type="evidence" value="ECO:0007669"/>
    <property type="project" value="TreeGrafter"/>
</dbReference>
<dbReference type="PANTHER" id="PTHR30126">
    <property type="entry name" value="HTH-TYPE TRANSCRIPTIONAL REGULATOR"/>
    <property type="match status" value="1"/>
</dbReference>
<comment type="similarity">
    <text evidence="1">Belongs to the LysR transcriptional regulatory family.</text>
</comment>
<accession>A0A7Z0ER33</accession>
<evidence type="ECO:0000259" key="6">
    <source>
        <dbReference type="PROSITE" id="PS50931"/>
    </source>
</evidence>
<dbReference type="EMBL" id="JACCFS010000001">
    <property type="protein sequence ID" value="NYJ36734.1"/>
    <property type="molecule type" value="Genomic_DNA"/>
</dbReference>